<dbReference type="InterPro" id="IPR019410">
    <property type="entry name" value="Methyltransf_16"/>
</dbReference>
<dbReference type="GO" id="GO:0008757">
    <property type="term" value="F:S-adenosylmethionine-dependent methyltransferase activity"/>
    <property type="evidence" value="ECO:0007669"/>
    <property type="project" value="UniProtKB-ARBA"/>
</dbReference>
<dbReference type="STRING" id="1314781.A0A165GEK8"/>
<organism evidence="1 2">
    <name type="scientific">Exidia glandulosa HHB12029</name>
    <dbReference type="NCBI Taxonomy" id="1314781"/>
    <lineage>
        <taxon>Eukaryota</taxon>
        <taxon>Fungi</taxon>
        <taxon>Dikarya</taxon>
        <taxon>Basidiomycota</taxon>
        <taxon>Agaricomycotina</taxon>
        <taxon>Agaricomycetes</taxon>
        <taxon>Auriculariales</taxon>
        <taxon>Exidiaceae</taxon>
        <taxon>Exidia</taxon>
    </lineage>
</organism>
<name>A0A165GEK8_EXIGL</name>
<dbReference type="Gene3D" id="3.40.50.150">
    <property type="entry name" value="Vaccinia Virus protein VP39"/>
    <property type="match status" value="1"/>
</dbReference>
<dbReference type="PANTHER" id="PTHR14614:SF162">
    <property type="entry name" value="EXPRESSED PROTEIN"/>
    <property type="match status" value="1"/>
</dbReference>
<dbReference type="Pfam" id="PF10294">
    <property type="entry name" value="Methyltransf_16"/>
    <property type="match status" value="1"/>
</dbReference>
<dbReference type="Proteomes" id="UP000077266">
    <property type="component" value="Unassembled WGS sequence"/>
</dbReference>
<evidence type="ECO:0000313" key="1">
    <source>
        <dbReference type="EMBL" id="KZV90405.1"/>
    </source>
</evidence>
<dbReference type="GO" id="GO:0005634">
    <property type="term" value="C:nucleus"/>
    <property type="evidence" value="ECO:0007669"/>
    <property type="project" value="TreeGrafter"/>
</dbReference>
<dbReference type="InterPro" id="IPR029063">
    <property type="entry name" value="SAM-dependent_MTases_sf"/>
</dbReference>
<dbReference type="SUPFAM" id="SSF53335">
    <property type="entry name" value="S-adenosyl-L-methionine-dependent methyltransferases"/>
    <property type="match status" value="1"/>
</dbReference>
<sequence>MLPAFETKHLNQLQTRFNSCHFVLKQSDNGVANGTTLWLGGQALALYFKYGLALNPHPGTSAVELGSGVGLTALAVASLGYSVLATDTALIHNAVLAYNISSNRVNLPPGSTVSSSELDWCQADCLSSLPAEHRSPSLVFTADTLYSPDLVTPLLRTMHALSSPSRATSYLCIERRDPALVDAALAEARDGWHFVLARVPHKKLVQALRKGGMTPEALERGDWDDLEIWKLTHPKPSPVTGEPVI</sequence>
<proteinExistence type="predicted"/>
<dbReference type="AlphaFoldDB" id="A0A165GEK8"/>
<gene>
    <name evidence="1" type="ORF">EXIGLDRAFT_616992</name>
</gene>
<keyword evidence="2" id="KW-1185">Reference proteome</keyword>
<reference evidence="1 2" key="1">
    <citation type="journal article" date="2016" name="Mol. Biol. Evol.">
        <title>Comparative Genomics of Early-Diverging Mushroom-Forming Fungi Provides Insights into the Origins of Lignocellulose Decay Capabilities.</title>
        <authorList>
            <person name="Nagy L.G."/>
            <person name="Riley R."/>
            <person name="Tritt A."/>
            <person name="Adam C."/>
            <person name="Daum C."/>
            <person name="Floudas D."/>
            <person name="Sun H."/>
            <person name="Yadav J.S."/>
            <person name="Pangilinan J."/>
            <person name="Larsson K.H."/>
            <person name="Matsuura K."/>
            <person name="Barry K."/>
            <person name="Labutti K."/>
            <person name="Kuo R."/>
            <person name="Ohm R.A."/>
            <person name="Bhattacharya S.S."/>
            <person name="Shirouzu T."/>
            <person name="Yoshinaga Y."/>
            <person name="Martin F.M."/>
            <person name="Grigoriev I.V."/>
            <person name="Hibbett D.S."/>
        </authorList>
    </citation>
    <scope>NUCLEOTIDE SEQUENCE [LARGE SCALE GENOMIC DNA]</scope>
    <source>
        <strain evidence="1 2">HHB12029</strain>
    </source>
</reference>
<accession>A0A165GEK8</accession>
<dbReference type="OrthoDB" id="194386at2759"/>
<dbReference type="GO" id="GO:0005737">
    <property type="term" value="C:cytoplasm"/>
    <property type="evidence" value="ECO:0007669"/>
    <property type="project" value="TreeGrafter"/>
</dbReference>
<dbReference type="InParanoid" id="A0A165GEK8"/>
<protein>
    <recommendedName>
        <fullName evidence="3">S-adenosyl-L-methionine-dependent methyltransferase</fullName>
    </recommendedName>
</protein>
<dbReference type="PANTHER" id="PTHR14614">
    <property type="entry name" value="HEPATOCELLULAR CARCINOMA-ASSOCIATED ANTIGEN"/>
    <property type="match status" value="1"/>
</dbReference>
<evidence type="ECO:0008006" key="3">
    <source>
        <dbReference type="Google" id="ProtNLM"/>
    </source>
</evidence>
<dbReference type="EMBL" id="KV426049">
    <property type="protein sequence ID" value="KZV90405.1"/>
    <property type="molecule type" value="Genomic_DNA"/>
</dbReference>
<evidence type="ECO:0000313" key="2">
    <source>
        <dbReference type="Proteomes" id="UP000077266"/>
    </source>
</evidence>